<evidence type="ECO:0000256" key="1">
    <source>
        <dbReference type="ARBA" id="ARBA00022443"/>
    </source>
</evidence>
<dbReference type="Gene3D" id="2.30.30.40">
    <property type="entry name" value="SH3 Domains"/>
    <property type="match status" value="1"/>
</dbReference>
<protein>
    <recommendedName>
        <fullName evidence="3">SH3 domain-containing protein</fullName>
    </recommendedName>
</protein>
<evidence type="ECO:0000256" key="2">
    <source>
        <dbReference type="PROSITE-ProRule" id="PRU00192"/>
    </source>
</evidence>
<evidence type="ECO:0000313" key="4">
    <source>
        <dbReference type="EMBL" id="CAJ0568152.1"/>
    </source>
</evidence>
<dbReference type="SUPFAM" id="SSF50044">
    <property type="entry name" value="SH3-domain"/>
    <property type="match status" value="1"/>
</dbReference>
<dbReference type="EMBL" id="CATQJA010001675">
    <property type="protein sequence ID" value="CAJ0568152.1"/>
    <property type="molecule type" value="Genomic_DNA"/>
</dbReference>
<dbReference type="PROSITE" id="PS50002">
    <property type="entry name" value="SH3"/>
    <property type="match status" value="1"/>
</dbReference>
<dbReference type="InterPro" id="IPR027417">
    <property type="entry name" value="P-loop_NTPase"/>
</dbReference>
<dbReference type="SUPFAM" id="SSF52540">
    <property type="entry name" value="P-loop containing nucleoside triphosphate hydrolases"/>
    <property type="match status" value="1"/>
</dbReference>
<feature type="non-terminal residue" evidence="4">
    <location>
        <position position="304"/>
    </location>
</feature>
<organism evidence="4 5">
    <name type="scientific">Mesorhabditis spiculigera</name>
    <dbReference type="NCBI Taxonomy" id="96644"/>
    <lineage>
        <taxon>Eukaryota</taxon>
        <taxon>Metazoa</taxon>
        <taxon>Ecdysozoa</taxon>
        <taxon>Nematoda</taxon>
        <taxon>Chromadorea</taxon>
        <taxon>Rhabditida</taxon>
        <taxon>Rhabditina</taxon>
        <taxon>Rhabditomorpha</taxon>
        <taxon>Rhabditoidea</taxon>
        <taxon>Rhabditidae</taxon>
        <taxon>Mesorhabditinae</taxon>
        <taxon>Mesorhabditis</taxon>
    </lineage>
</organism>
<evidence type="ECO:0000259" key="3">
    <source>
        <dbReference type="PROSITE" id="PS50002"/>
    </source>
</evidence>
<sequence>MHSLIREQLQSFLYSYKKPTREEGLPVVYDAAEDHAERKQIAYRDAVEKLEVAKRMKVGFAVRANRDYDGALDRHSPLIDKTISFHKSQFLHIHARYSPEWWIGRIVEKKGKMGFIPTARRLGRMEKKIVDEDGGRIGPSSIWECPAPYTVVPSSRPVLFIGPAFHGSQKLQTDIGRKYLGRTDYEENEKELKAITILAEDLKILLLEAPHINTPMDLKDIHLAPIIVQIRVSNRSVLMRLMNKTGIGANNKKTELAGVDALSGLSRDLVDVIIEEKGLAEATKRMCSYLEDYWAATHPQWQEL</sequence>
<accession>A0AA36CG17</accession>
<keyword evidence="5" id="KW-1185">Reference proteome</keyword>
<evidence type="ECO:0000313" key="5">
    <source>
        <dbReference type="Proteomes" id="UP001177023"/>
    </source>
</evidence>
<dbReference type="PANTHER" id="PTHR11824">
    <property type="entry name" value="VOLTAGE-DEPENDENT CALCIUM CHANNEL BETA SUBUNIT"/>
    <property type="match status" value="1"/>
</dbReference>
<dbReference type="InterPro" id="IPR001452">
    <property type="entry name" value="SH3_domain"/>
</dbReference>
<proteinExistence type="predicted"/>
<dbReference type="Proteomes" id="UP001177023">
    <property type="component" value="Unassembled WGS sequence"/>
</dbReference>
<reference evidence="4" key="1">
    <citation type="submission" date="2023-06" db="EMBL/GenBank/DDBJ databases">
        <authorList>
            <person name="Delattre M."/>
        </authorList>
    </citation>
    <scope>NUCLEOTIDE SEQUENCE</scope>
    <source>
        <strain evidence="4">AF72</strain>
    </source>
</reference>
<keyword evidence="1 2" id="KW-0728">SH3 domain</keyword>
<gene>
    <name evidence="4" type="ORF">MSPICULIGERA_LOCUS6678</name>
</gene>
<dbReference type="InterPro" id="IPR036028">
    <property type="entry name" value="SH3-like_dom_sf"/>
</dbReference>
<name>A0AA36CG17_9BILA</name>
<dbReference type="AlphaFoldDB" id="A0AA36CG17"/>
<feature type="domain" description="SH3" evidence="3">
    <location>
        <begin position="57"/>
        <end position="126"/>
    </location>
</feature>
<comment type="caution">
    <text evidence="4">The sequence shown here is derived from an EMBL/GenBank/DDBJ whole genome shotgun (WGS) entry which is preliminary data.</text>
</comment>
<dbReference type="Gene3D" id="3.40.50.300">
    <property type="entry name" value="P-loop containing nucleotide triphosphate hydrolases"/>
    <property type="match status" value="1"/>
</dbReference>